<accession>A0A1I4J7X2</accession>
<dbReference type="InterPro" id="IPR006660">
    <property type="entry name" value="Arsenate_reductase-like"/>
</dbReference>
<sequence>MSEQNIVLYYRTNNSSSQHALEWFRAQKIKVASKQIRKITPKNLTLALKLSTNGFLDILKGKNKSKHYEQLLGKVESMTFSESIEYLINHPDLIRTPIILDVKKEKLLIGYNSEEIRQFIPSDYRKWQKLE</sequence>
<reference evidence="2 3" key="1">
    <citation type="submission" date="2016-10" db="EMBL/GenBank/DDBJ databases">
        <authorList>
            <person name="de Groot N.N."/>
        </authorList>
    </citation>
    <scope>NUCLEOTIDE SEQUENCE [LARGE SCALE GENOMIC DNA]</scope>
    <source>
        <strain evidence="2 3">M79</strain>
    </source>
</reference>
<gene>
    <name evidence="2" type="ORF">SAMN05216438_1351</name>
</gene>
<dbReference type="Gene3D" id="3.40.30.10">
    <property type="entry name" value="Glutaredoxin"/>
    <property type="match status" value="1"/>
</dbReference>
<dbReference type="EMBL" id="FOTJ01000035">
    <property type="protein sequence ID" value="SFL62206.1"/>
    <property type="molecule type" value="Genomic_DNA"/>
</dbReference>
<dbReference type="RefSeq" id="WP_074752080.1">
    <property type="nucleotide sequence ID" value="NZ_FOTJ01000035.1"/>
</dbReference>
<dbReference type="InterPro" id="IPR036249">
    <property type="entry name" value="Thioredoxin-like_sf"/>
</dbReference>
<organism evidence="2 3">
    <name type="scientific">Lactococcus garvieae</name>
    <dbReference type="NCBI Taxonomy" id="1363"/>
    <lineage>
        <taxon>Bacteria</taxon>
        <taxon>Bacillati</taxon>
        <taxon>Bacillota</taxon>
        <taxon>Bacilli</taxon>
        <taxon>Lactobacillales</taxon>
        <taxon>Streptococcaceae</taxon>
        <taxon>Lactococcus</taxon>
    </lineage>
</organism>
<evidence type="ECO:0000256" key="1">
    <source>
        <dbReference type="PROSITE-ProRule" id="PRU01282"/>
    </source>
</evidence>
<dbReference type="SUPFAM" id="SSF52833">
    <property type="entry name" value="Thioredoxin-like"/>
    <property type="match status" value="1"/>
</dbReference>
<dbReference type="PROSITE" id="PS51353">
    <property type="entry name" value="ARSC"/>
    <property type="match status" value="1"/>
</dbReference>
<evidence type="ECO:0000313" key="2">
    <source>
        <dbReference type="EMBL" id="SFL62206.1"/>
    </source>
</evidence>
<evidence type="ECO:0000313" key="3">
    <source>
        <dbReference type="Proteomes" id="UP000181969"/>
    </source>
</evidence>
<dbReference type="Pfam" id="PF03960">
    <property type="entry name" value="ArsC"/>
    <property type="match status" value="1"/>
</dbReference>
<name>A0A1I4J7X2_9LACT</name>
<dbReference type="PANTHER" id="PTHR30041">
    <property type="entry name" value="ARSENATE REDUCTASE"/>
    <property type="match status" value="1"/>
</dbReference>
<proteinExistence type="inferred from homology"/>
<dbReference type="OrthoDB" id="2242700at2"/>
<comment type="similarity">
    <text evidence="1">Belongs to the ArsC family.</text>
</comment>
<dbReference type="AlphaFoldDB" id="A0A1I4J7X2"/>
<dbReference type="Proteomes" id="UP000181969">
    <property type="component" value="Unassembled WGS sequence"/>
</dbReference>
<dbReference type="PANTHER" id="PTHR30041:SF7">
    <property type="entry name" value="GLOBAL TRANSCRIPTIONAL REGULATOR SPX"/>
    <property type="match status" value="1"/>
</dbReference>
<protein>
    <submittedName>
        <fullName evidence="2">Regulatory protein spx</fullName>
    </submittedName>
</protein>